<organism evidence="2 3">
    <name type="scientific">Paraburkholderia phenazinium</name>
    <dbReference type="NCBI Taxonomy" id="60549"/>
    <lineage>
        <taxon>Bacteria</taxon>
        <taxon>Pseudomonadati</taxon>
        <taxon>Pseudomonadota</taxon>
        <taxon>Betaproteobacteria</taxon>
        <taxon>Burkholderiales</taxon>
        <taxon>Burkholderiaceae</taxon>
        <taxon>Paraburkholderia</taxon>
    </lineage>
</organism>
<accession>A0A1N6ERI8</accession>
<dbReference type="Proteomes" id="UP000184693">
    <property type="component" value="Unassembled WGS sequence"/>
</dbReference>
<dbReference type="EMBL" id="FSRM01000001">
    <property type="protein sequence ID" value="SIN85656.1"/>
    <property type="molecule type" value="Genomic_DNA"/>
</dbReference>
<dbReference type="PANTHER" id="PTHR43329">
    <property type="entry name" value="EPOXIDE HYDROLASE"/>
    <property type="match status" value="1"/>
</dbReference>
<proteinExistence type="predicted"/>
<sequence>MVQLEEVFRFYAYVPYTTPYGHTALLQCFHEQRQETLAMPFEDFTPFRVAAGDVDIYGVKGGAGPPLLLLHGHPQTHLIWHRCAAQLAQHFTVIATDLRGYGASAKPASDATHAAYSKRAMAADQVAVMRHFGHERFLVCAHDRGARVAHRMALDHPEAVERLMLLDIAPTLAMYEATDRTFATLYFHWFFLIQPEPLPETLIGANPDVYVERVMGSRHAGLTPFAPEALDAYRSSLRQPGAVHAMCEDYRASATIDLDHDRADIERGHKIGCPLRVLWGEEGVIEKCFEPLAEWRRVARDVSGRALPCGHYIPEEAPAELVPEMLSFFEAVEQ</sequence>
<dbReference type="AlphaFoldDB" id="A0A1N6ERI8"/>
<dbReference type="PRINTS" id="PR00111">
    <property type="entry name" value="ABHYDROLASE"/>
</dbReference>
<name>A0A1N6ERI8_9BURK</name>
<protein>
    <submittedName>
        <fullName evidence="2">Haloacetate dehalogenase</fullName>
    </submittedName>
</protein>
<dbReference type="Gene3D" id="3.40.50.1820">
    <property type="entry name" value="alpha/beta hydrolase"/>
    <property type="match status" value="1"/>
</dbReference>
<dbReference type="SUPFAM" id="SSF53474">
    <property type="entry name" value="alpha/beta-Hydrolases"/>
    <property type="match status" value="1"/>
</dbReference>
<reference evidence="2 3" key="1">
    <citation type="submission" date="2016-11" db="EMBL/GenBank/DDBJ databases">
        <authorList>
            <person name="Jaros S."/>
            <person name="Januszkiewicz K."/>
            <person name="Wedrychowicz H."/>
        </authorList>
    </citation>
    <scope>NUCLEOTIDE SEQUENCE [LARGE SCALE GENOMIC DNA]</scope>
    <source>
        <strain evidence="2 3">GAS86</strain>
    </source>
</reference>
<dbReference type="InterPro" id="IPR000073">
    <property type="entry name" value="AB_hydrolase_1"/>
</dbReference>
<feature type="domain" description="AB hydrolase-1" evidence="1">
    <location>
        <begin position="65"/>
        <end position="190"/>
    </location>
</feature>
<dbReference type="InterPro" id="IPR029058">
    <property type="entry name" value="AB_hydrolase_fold"/>
</dbReference>
<evidence type="ECO:0000259" key="1">
    <source>
        <dbReference type="Pfam" id="PF00561"/>
    </source>
</evidence>
<evidence type="ECO:0000313" key="3">
    <source>
        <dbReference type="Proteomes" id="UP000184693"/>
    </source>
</evidence>
<dbReference type="Pfam" id="PF00561">
    <property type="entry name" value="Abhydrolase_1"/>
    <property type="match status" value="1"/>
</dbReference>
<evidence type="ECO:0000313" key="2">
    <source>
        <dbReference type="EMBL" id="SIN85656.1"/>
    </source>
</evidence>
<gene>
    <name evidence="2" type="ORF">SAMN05444168_0908</name>
</gene>